<feature type="domain" description="Helicase HerA central" evidence="1">
    <location>
        <begin position="15"/>
        <end position="75"/>
    </location>
</feature>
<comment type="caution">
    <text evidence="2">The sequence shown here is derived from an EMBL/GenBank/DDBJ whole genome shotgun (WGS) entry which is preliminary data.</text>
</comment>
<evidence type="ECO:0000259" key="1">
    <source>
        <dbReference type="Pfam" id="PF01935"/>
    </source>
</evidence>
<dbReference type="InterPro" id="IPR002789">
    <property type="entry name" value="HerA_central"/>
</dbReference>
<dbReference type="RefSeq" id="WP_041960466.1">
    <property type="nucleotide sequence ID" value="NZ_JRPN01000042.1"/>
</dbReference>
<dbReference type="Pfam" id="PF01935">
    <property type="entry name" value="DUF87"/>
    <property type="match status" value="1"/>
</dbReference>
<sequence>MKQTRLSEMVEIGQDADGCATLLDIDKLIGSHLCVQANSGAGKSGAIRKLLEATHGRVQHIVIDTEDEFYTLREKFDYLIAGGENGDCAATTNNAVTLASTILVPTFLGT</sequence>
<dbReference type="SUPFAM" id="SSF52540">
    <property type="entry name" value="P-loop containing nucleoside triphosphate hydrolases"/>
    <property type="match status" value="1"/>
</dbReference>
<dbReference type="InterPro" id="IPR027417">
    <property type="entry name" value="P-loop_NTPase"/>
</dbReference>
<proteinExistence type="predicted"/>
<accession>A0A0A3XKI2</accession>
<dbReference type="EMBL" id="JRPN01000042">
    <property type="protein sequence ID" value="KGT73656.1"/>
    <property type="molecule type" value="Genomic_DNA"/>
</dbReference>
<dbReference type="AlphaFoldDB" id="A0A0A3XKI2"/>
<gene>
    <name evidence="2" type="ORF">MA20_42615</name>
</gene>
<dbReference type="Proteomes" id="UP000030377">
    <property type="component" value="Unassembled WGS sequence"/>
</dbReference>
<reference evidence="2 3" key="1">
    <citation type="submission" date="2014-09" db="EMBL/GenBank/DDBJ databases">
        <title>Draft genome of Bradyrhizobium japonicum Is-34.</title>
        <authorList>
            <person name="Tsurumaru H."/>
            <person name="Yamakawa T."/>
            <person name="Hashimoto S."/>
            <person name="Okizaki K."/>
            <person name="Kanesaki Y."/>
            <person name="Yoshikawa H."/>
            <person name="Yajima S."/>
        </authorList>
    </citation>
    <scope>NUCLEOTIDE SEQUENCE [LARGE SCALE GENOMIC DNA]</scope>
    <source>
        <strain evidence="2 3">Is-34</strain>
    </source>
</reference>
<organism evidence="2 3">
    <name type="scientific">Bradyrhizobium japonicum</name>
    <dbReference type="NCBI Taxonomy" id="375"/>
    <lineage>
        <taxon>Bacteria</taxon>
        <taxon>Pseudomonadati</taxon>
        <taxon>Pseudomonadota</taxon>
        <taxon>Alphaproteobacteria</taxon>
        <taxon>Hyphomicrobiales</taxon>
        <taxon>Nitrobacteraceae</taxon>
        <taxon>Bradyrhizobium</taxon>
    </lineage>
</organism>
<dbReference type="Gene3D" id="3.40.50.300">
    <property type="entry name" value="P-loop containing nucleotide triphosphate hydrolases"/>
    <property type="match status" value="1"/>
</dbReference>
<evidence type="ECO:0000313" key="3">
    <source>
        <dbReference type="Proteomes" id="UP000030377"/>
    </source>
</evidence>
<protein>
    <recommendedName>
        <fullName evidence="1">Helicase HerA central domain-containing protein</fullName>
    </recommendedName>
</protein>
<name>A0A0A3XKI2_BRAJP</name>
<evidence type="ECO:0000313" key="2">
    <source>
        <dbReference type="EMBL" id="KGT73656.1"/>
    </source>
</evidence>